<sequence length="74" mass="8207">MGGWTCAHPCFPQAPSRYKTSWPNVVGMPAEQATRIIVHDNPLVSVFPLPKGSATIPKFCCNQVWLPVDENNRV</sequence>
<accession>A0A830D0D1</accession>
<keyword evidence="3" id="KW-0722">Serine protease inhibitor</keyword>
<keyword evidence="2" id="KW-0646">Protease inhibitor</keyword>
<dbReference type="Pfam" id="PF00280">
    <property type="entry name" value="potato_inhibit"/>
    <property type="match status" value="1"/>
</dbReference>
<dbReference type="PANTHER" id="PTHR33091:SF50">
    <property type="entry name" value="OS06G0319900 PROTEIN"/>
    <property type="match status" value="1"/>
</dbReference>
<comment type="similarity">
    <text evidence="1">Belongs to the protease inhibitor I13 (potato type I serine protease inhibitor) family.</text>
</comment>
<dbReference type="Gene3D" id="3.30.10.10">
    <property type="entry name" value="Trypsin Inhibitor V, subunit A"/>
    <property type="match status" value="1"/>
</dbReference>
<evidence type="ECO:0000256" key="1">
    <source>
        <dbReference type="ARBA" id="ARBA00008210"/>
    </source>
</evidence>
<evidence type="ECO:0000313" key="4">
    <source>
        <dbReference type="EMBL" id="GFQ03279.1"/>
    </source>
</evidence>
<evidence type="ECO:0000313" key="5">
    <source>
        <dbReference type="Proteomes" id="UP000653305"/>
    </source>
</evidence>
<dbReference type="InterPro" id="IPR000864">
    <property type="entry name" value="Prot_inh_pot1"/>
</dbReference>
<reference evidence="4" key="1">
    <citation type="submission" date="2020-07" db="EMBL/GenBank/DDBJ databases">
        <title>Ethylene signaling mediates host invasion by parasitic plants.</title>
        <authorList>
            <person name="Yoshida S."/>
        </authorList>
    </citation>
    <scope>NUCLEOTIDE SEQUENCE</scope>
    <source>
        <strain evidence="4">Okayama</strain>
    </source>
</reference>
<dbReference type="OrthoDB" id="910270at2759"/>
<keyword evidence="5" id="KW-1185">Reference proteome</keyword>
<dbReference type="SUPFAM" id="SSF54654">
    <property type="entry name" value="CI-2 family of serine protease inhibitors"/>
    <property type="match status" value="1"/>
</dbReference>
<name>A0A830D0D1_9LAMI</name>
<dbReference type="InterPro" id="IPR036354">
    <property type="entry name" value="Prot_inh_pot1_sf"/>
</dbReference>
<protein>
    <submittedName>
        <fullName evidence="4">Subtilisin-chymotrypsin inhibitor-2a</fullName>
    </submittedName>
</protein>
<dbReference type="PANTHER" id="PTHR33091">
    <property type="entry name" value="PROTEIN, PUTATIVE, EXPRESSED-RELATED"/>
    <property type="match status" value="1"/>
</dbReference>
<dbReference type="Proteomes" id="UP000653305">
    <property type="component" value="Unassembled WGS sequence"/>
</dbReference>
<dbReference type="EMBL" id="BMAC01000814">
    <property type="protein sequence ID" value="GFQ03279.1"/>
    <property type="molecule type" value="Genomic_DNA"/>
</dbReference>
<dbReference type="AlphaFoldDB" id="A0A830D0D1"/>
<organism evidence="4 5">
    <name type="scientific">Phtheirospermum japonicum</name>
    <dbReference type="NCBI Taxonomy" id="374723"/>
    <lineage>
        <taxon>Eukaryota</taxon>
        <taxon>Viridiplantae</taxon>
        <taxon>Streptophyta</taxon>
        <taxon>Embryophyta</taxon>
        <taxon>Tracheophyta</taxon>
        <taxon>Spermatophyta</taxon>
        <taxon>Magnoliopsida</taxon>
        <taxon>eudicotyledons</taxon>
        <taxon>Gunneridae</taxon>
        <taxon>Pentapetalae</taxon>
        <taxon>asterids</taxon>
        <taxon>lamiids</taxon>
        <taxon>Lamiales</taxon>
        <taxon>Orobanchaceae</taxon>
        <taxon>Orobanchaceae incertae sedis</taxon>
        <taxon>Phtheirospermum</taxon>
    </lineage>
</organism>
<gene>
    <name evidence="4" type="ORF">PHJA_002471700</name>
</gene>
<comment type="caution">
    <text evidence="4">The sequence shown here is derived from an EMBL/GenBank/DDBJ whole genome shotgun (WGS) entry which is preliminary data.</text>
</comment>
<evidence type="ECO:0000256" key="2">
    <source>
        <dbReference type="ARBA" id="ARBA00022690"/>
    </source>
</evidence>
<evidence type="ECO:0000256" key="3">
    <source>
        <dbReference type="ARBA" id="ARBA00022900"/>
    </source>
</evidence>
<dbReference type="GO" id="GO:0004867">
    <property type="term" value="F:serine-type endopeptidase inhibitor activity"/>
    <property type="evidence" value="ECO:0007669"/>
    <property type="project" value="UniProtKB-KW"/>
</dbReference>
<dbReference type="GO" id="GO:0009611">
    <property type="term" value="P:response to wounding"/>
    <property type="evidence" value="ECO:0007669"/>
    <property type="project" value="InterPro"/>
</dbReference>
<proteinExistence type="inferred from homology"/>